<dbReference type="PANTHER" id="PTHR10196:SF67">
    <property type="entry name" value="SEDOHEPTULOKINASE"/>
    <property type="match status" value="1"/>
</dbReference>
<gene>
    <name evidence="14" type="primary">Shpk_1</name>
    <name evidence="14" type="ORF">N1851_020588</name>
</gene>
<sequence>MDKDVVGAGEYVLGVDIGTTSVKAVLLERRSRSISACCSLPTAADVAEDHSGLQTHEQETGSIISTLNRCVALLPRDRLVHVSSIGVSGQMHGVVLWKPKTGCDWQNRDFFVVKDTSRLVTWQDGRCSSHFLSSLPTPNSHLAVATGFGCATIFWYLRNRPEFLSDFSVAGTIQDYVVCMLCGLDRCVMTPHNAASWGFFNTTTSQWNTDILSEAGFPLVLLPECVGAGGRAGHTVSDWHGIPAHTPVGAALGDLQCSVYACMTAQTDAVLNISTSAQLTYAMPGDFRPPDAPVSGSPVSYFPFFDESYLAVAASLNGGNALATFVGMLSSWMRDLGVEVSGGDSLLYDKLIGCALSQQHSDLVVSPALLGERHHPQLRGAVANISAGNLSLGHVIRALCRGILDNLTSMMPVVLLQEAGVRRVVGSGSALSCNAVLREEAERALHLPLEYGKTADSAVGVAMVVCDRL</sequence>
<reference evidence="14" key="1">
    <citation type="journal article" date="2023" name="Front. Mar. Sci.">
        <title>A new Merluccius polli reference genome to investigate the effects of global change in West African waters.</title>
        <authorList>
            <person name="Mateo J.L."/>
            <person name="Blanco-Fernandez C."/>
            <person name="Garcia-Vazquez E."/>
            <person name="Machado-Schiaffino G."/>
        </authorList>
    </citation>
    <scope>NUCLEOTIDE SEQUENCE</scope>
    <source>
        <strain evidence="14">C29</strain>
        <tissue evidence="14">Fin</tissue>
    </source>
</reference>
<comment type="catalytic activity">
    <reaction evidence="8">
        <text>sedoheptulose + ATP = D-sedoheptulose 7-phosphate + ADP + H(+)</text>
        <dbReference type="Rhea" id="RHEA:23844"/>
        <dbReference type="ChEBI" id="CHEBI:15378"/>
        <dbReference type="ChEBI" id="CHEBI:16802"/>
        <dbReference type="ChEBI" id="CHEBI:30616"/>
        <dbReference type="ChEBI" id="CHEBI:57483"/>
        <dbReference type="ChEBI" id="CHEBI:456216"/>
        <dbReference type="EC" id="2.7.1.14"/>
    </reaction>
</comment>
<dbReference type="FunFam" id="3.30.420.40:FF:000132">
    <property type="entry name" value="Sedoheptulokinase"/>
    <property type="match status" value="1"/>
</dbReference>
<evidence type="ECO:0000256" key="8">
    <source>
        <dbReference type="ARBA" id="ARBA00052736"/>
    </source>
</evidence>
<dbReference type="SUPFAM" id="SSF53067">
    <property type="entry name" value="Actin-like ATPase domain"/>
    <property type="match status" value="2"/>
</dbReference>
<evidence type="ECO:0000256" key="10">
    <source>
        <dbReference type="ARBA" id="ARBA00066341"/>
    </source>
</evidence>
<dbReference type="CDD" id="cd07777">
    <property type="entry name" value="ASKHA_NBD_FGGY_SHK"/>
    <property type="match status" value="1"/>
</dbReference>
<dbReference type="EMBL" id="JAOPHQ010003745">
    <property type="protein sequence ID" value="KAK0141751.1"/>
    <property type="molecule type" value="Genomic_DNA"/>
</dbReference>
<keyword evidence="5" id="KW-0547">Nucleotide-binding</keyword>
<comment type="similarity">
    <text evidence="2">Belongs to the FGGY kinase family.</text>
</comment>
<evidence type="ECO:0000256" key="12">
    <source>
        <dbReference type="ARBA" id="ARBA00076706"/>
    </source>
</evidence>
<dbReference type="InterPro" id="IPR018484">
    <property type="entry name" value="FGGY_N"/>
</dbReference>
<feature type="domain" description="Carbohydrate kinase FGGY N-terminal" evidence="13">
    <location>
        <begin position="11"/>
        <end position="258"/>
    </location>
</feature>
<evidence type="ECO:0000256" key="6">
    <source>
        <dbReference type="ARBA" id="ARBA00022777"/>
    </source>
</evidence>
<evidence type="ECO:0000256" key="2">
    <source>
        <dbReference type="ARBA" id="ARBA00009156"/>
    </source>
</evidence>
<dbReference type="GO" id="GO:0006071">
    <property type="term" value="P:glycerol metabolic process"/>
    <property type="evidence" value="ECO:0007669"/>
    <property type="project" value="TreeGrafter"/>
</dbReference>
<dbReference type="Gene3D" id="3.30.420.40">
    <property type="match status" value="2"/>
</dbReference>
<proteinExistence type="inferred from homology"/>
<dbReference type="PANTHER" id="PTHR10196">
    <property type="entry name" value="SUGAR KINASE"/>
    <property type="match status" value="1"/>
</dbReference>
<dbReference type="Pfam" id="PF00370">
    <property type="entry name" value="FGGY_N"/>
    <property type="match status" value="1"/>
</dbReference>
<dbReference type="GO" id="GO:0050277">
    <property type="term" value="F:sedoheptulokinase activity"/>
    <property type="evidence" value="ECO:0007669"/>
    <property type="project" value="UniProtKB-EC"/>
</dbReference>
<evidence type="ECO:0000256" key="11">
    <source>
        <dbReference type="ARBA" id="ARBA00069425"/>
    </source>
</evidence>
<dbReference type="FunFam" id="3.30.420.40:FF:000111">
    <property type="entry name" value="Sedoheptulokinase"/>
    <property type="match status" value="1"/>
</dbReference>
<dbReference type="GO" id="GO:0006098">
    <property type="term" value="P:pentose-phosphate shunt"/>
    <property type="evidence" value="ECO:0007669"/>
    <property type="project" value="UniProtKB-ARBA"/>
</dbReference>
<evidence type="ECO:0000256" key="3">
    <source>
        <dbReference type="ARBA" id="ARBA00022490"/>
    </source>
</evidence>
<comment type="subcellular location">
    <subcellularLocation>
        <location evidence="1">Cytoplasm</location>
    </subcellularLocation>
</comment>
<dbReference type="GO" id="GO:0005829">
    <property type="term" value="C:cytosol"/>
    <property type="evidence" value="ECO:0007669"/>
    <property type="project" value="TreeGrafter"/>
</dbReference>
<keyword evidence="4" id="KW-0808">Transferase</keyword>
<dbReference type="Proteomes" id="UP001174136">
    <property type="component" value="Unassembled WGS sequence"/>
</dbReference>
<keyword evidence="7" id="KW-0067">ATP-binding</keyword>
<dbReference type="EC" id="2.7.1.14" evidence="10"/>
<keyword evidence="15" id="KW-1185">Reference proteome</keyword>
<evidence type="ECO:0000256" key="9">
    <source>
        <dbReference type="ARBA" id="ARBA00057196"/>
    </source>
</evidence>
<dbReference type="InterPro" id="IPR043129">
    <property type="entry name" value="ATPase_NBD"/>
</dbReference>
<name>A0AA47NWW5_MERPO</name>
<evidence type="ECO:0000313" key="14">
    <source>
        <dbReference type="EMBL" id="KAK0141751.1"/>
    </source>
</evidence>
<dbReference type="GO" id="GO:0005524">
    <property type="term" value="F:ATP binding"/>
    <property type="evidence" value="ECO:0007669"/>
    <property type="project" value="UniProtKB-KW"/>
</dbReference>
<dbReference type="AlphaFoldDB" id="A0AA47NWW5"/>
<evidence type="ECO:0000256" key="1">
    <source>
        <dbReference type="ARBA" id="ARBA00004496"/>
    </source>
</evidence>
<keyword evidence="3" id="KW-0963">Cytoplasm</keyword>
<evidence type="ECO:0000313" key="15">
    <source>
        <dbReference type="Proteomes" id="UP001174136"/>
    </source>
</evidence>
<evidence type="ECO:0000256" key="4">
    <source>
        <dbReference type="ARBA" id="ARBA00022679"/>
    </source>
</evidence>
<comment type="function">
    <text evidence="9">Acts as a modulator of macrophage activation through control of glucose metabolism.</text>
</comment>
<dbReference type="GO" id="GO:0071222">
    <property type="term" value="P:cellular response to lipopolysaccharide"/>
    <property type="evidence" value="ECO:0007669"/>
    <property type="project" value="TreeGrafter"/>
</dbReference>
<evidence type="ECO:0000256" key="7">
    <source>
        <dbReference type="ARBA" id="ARBA00022840"/>
    </source>
</evidence>
<evidence type="ECO:0000256" key="5">
    <source>
        <dbReference type="ARBA" id="ARBA00022741"/>
    </source>
</evidence>
<comment type="caution">
    <text evidence="14">The sequence shown here is derived from an EMBL/GenBank/DDBJ whole genome shotgun (WGS) entry which is preliminary data.</text>
</comment>
<accession>A0AA47NWW5</accession>
<protein>
    <recommendedName>
        <fullName evidence="11">Sedoheptulokinase</fullName>
        <ecNumber evidence="10">2.7.1.14</ecNumber>
    </recommendedName>
    <alternativeName>
        <fullName evidence="12">Carbohydrate kinase-like protein</fullName>
    </alternativeName>
</protein>
<evidence type="ECO:0000259" key="13">
    <source>
        <dbReference type="Pfam" id="PF00370"/>
    </source>
</evidence>
<organism evidence="14 15">
    <name type="scientific">Merluccius polli</name>
    <name type="common">Benguela hake</name>
    <name type="synonym">Merluccius cadenati</name>
    <dbReference type="NCBI Taxonomy" id="89951"/>
    <lineage>
        <taxon>Eukaryota</taxon>
        <taxon>Metazoa</taxon>
        <taxon>Chordata</taxon>
        <taxon>Craniata</taxon>
        <taxon>Vertebrata</taxon>
        <taxon>Euteleostomi</taxon>
        <taxon>Actinopterygii</taxon>
        <taxon>Neopterygii</taxon>
        <taxon>Teleostei</taxon>
        <taxon>Neoteleostei</taxon>
        <taxon>Acanthomorphata</taxon>
        <taxon>Zeiogadaria</taxon>
        <taxon>Gadariae</taxon>
        <taxon>Gadiformes</taxon>
        <taxon>Gadoidei</taxon>
        <taxon>Merlucciidae</taxon>
        <taxon>Merluccius</taxon>
    </lineage>
</organism>
<keyword evidence="6" id="KW-0418">Kinase</keyword>